<organism evidence="1">
    <name type="scientific">marine sediment metagenome</name>
    <dbReference type="NCBI Taxonomy" id="412755"/>
    <lineage>
        <taxon>unclassified sequences</taxon>
        <taxon>metagenomes</taxon>
        <taxon>ecological metagenomes</taxon>
    </lineage>
</organism>
<dbReference type="AlphaFoldDB" id="A0A0F9TXF6"/>
<protein>
    <submittedName>
        <fullName evidence="1">Uncharacterized protein</fullName>
    </submittedName>
</protein>
<comment type="caution">
    <text evidence="1">The sequence shown here is derived from an EMBL/GenBank/DDBJ whole genome shotgun (WGS) entry which is preliminary data.</text>
</comment>
<proteinExistence type="predicted"/>
<name>A0A0F9TXF6_9ZZZZ</name>
<reference evidence="1" key="1">
    <citation type="journal article" date="2015" name="Nature">
        <title>Complex archaea that bridge the gap between prokaryotes and eukaryotes.</title>
        <authorList>
            <person name="Spang A."/>
            <person name="Saw J.H."/>
            <person name="Jorgensen S.L."/>
            <person name="Zaremba-Niedzwiedzka K."/>
            <person name="Martijn J."/>
            <person name="Lind A.E."/>
            <person name="van Eijk R."/>
            <person name="Schleper C."/>
            <person name="Guy L."/>
            <person name="Ettema T.J."/>
        </authorList>
    </citation>
    <scope>NUCLEOTIDE SEQUENCE</scope>
</reference>
<evidence type="ECO:0000313" key="1">
    <source>
        <dbReference type="EMBL" id="KKN46098.1"/>
    </source>
</evidence>
<sequence>MEGNKRKVWQKGVRSIRRLYHSLNNYRIKANNPDFREFSFLEYAEVRPEEVGDLERLRYIKKLDLAQKGYINTDLKKLLSHFGEKERLMRKDHTIIPIANLKVFENQTPLCLIQLGYEAVGKTFFMAGRNHENIPLWKSFNSLRLREYLSAVHPVMENALQLKHTFFEMDVSQCSKEDKDAICKFYNETVVFSFRTNPYFKASVLTPKEEILLDAKKFVGETFRLSISKNESSLMTLTEATERYFVFQSFLKSAPEPESIYFDRPEFKERFLDSGITLIAHLKHNLRLGVRNGILQIGKLDGSESKDMLRWESFENRIASSMFSAKEKYYLSNEVITKKNFLVEKDAVLLKSGIKTAQLKKHYGTGQWHFAESNNPSQELRFKPIDKKALKNIQDHYGHCKNFNKAIARIKKYTNQQTIQL</sequence>
<accession>A0A0F9TXF6</accession>
<dbReference type="EMBL" id="LAZR01001349">
    <property type="protein sequence ID" value="KKN46098.1"/>
    <property type="molecule type" value="Genomic_DNA"/>
</dbReference>
<gene>
    <name evidence="1" type="ORF">LCGC14_0676300</name>
</gene>